<dbReference type="PANTHER" id="PTHR43394:SF1">
    <property type="entry name" value="ATP-BINDING CASSETTE SUB-FAMILY B MEMBER 10, MITOCHONDRIAL"/>
    <property type="match status" value="1"/>
</dbReference>
<dbReference type="InterPro" id="IPR017871">
    <property type="entry name" value="ABC_transporter-like_CS"/>
</dbReference>
<evidence type="ECO:0000259" key="12">
    <source>
        <dbReference type="PROSITE" id="PS50893"/>
    </source>
</evidence>
<dbReference type="InterPro" id="IPR003439">
    <property type="entry name" value="ABC_transporter-like_ATP-bd"/>
</dbReference>
<gene>
    <name evidence="14" type="primary">msbA</name>
    <name evidence="14" type="ORF">Q9312_03795</name>
</gene>
<evidence type="ECO:0000256" key="8">
    <source>
        <dbReference type="ARBA" id="ARBA00022989"/>
    </source>
</evidence>
<dbReference type="PROSITE" id="PS00211">
    <property type="entry name" value="ABC_TRANSPORTER_1"/>
    <property type="match status" value="1"/>
</dbReference>
<dbReference type="GO" id="GO:0034040">
    <property type="term" value="F:ATPase-coupled lipid transmembrane transporter activity"/>
    <property type="evidence" value="ECO:0007669"/>
    <property type="project" value="InterPro"/>
</dbReference>
<dbReference type="GO" id="GO:0005886">
    <property type="term" value="C:plasma membrane"/>
    <property type="evidence" value="ECO:0007669"/>
    <property type="project" value="UniProtKB-SubCell"/>
</dbReference>
<evidence type="ECO:0000256" key="10">
    <source>
        <dbReference type="ARBA" id="ARBA00023136"/>
    </source>
</evidence>
<dbReference type="InterPro" id="IPR039421">
    <property type="entry name" value="Type_1_exporter"/>
</dbReference>
<keyword evidence="2" id="KW-0813">Transport</keyword>
<dbReference type="SUPFAM" id="SSF52540">
    <property type="entry name" value="P-loop containing nucleoside triphosphate hydrolases"/>
    <property type="match status" value="1"/>
</dbReference>
<sequence length="579" mass="64536">MTEASGWQVYKRLLSYTSRYKLIFLVGLLCTAIAAIVEVYLIANFKTLIDDLLGDPEKLHILKLVPVFIVIVLVIRGLATFLSTYCMEWIGRRIVHELRMDLFKKYLYLPISYFEKNNSGDLISRVTFNTEMVSNATTQAITTLARSLAGIAAAMYWMFSESLLLTLTFLLAAPVIAVVVNETSKRFRKISSNMQDSMGAVTDATQEMVDGIRVVKTFGGEEYEDTKFEHASNVNRQQFMKMATVKAFSSPFIQLLAGIGMAGVFWVAINEFQKGVLSSGSFVTFFMQIMYLLKPLKDLSNVNSVLQRGIAGAASIFSEIDKPEEQNSGTKKLARAKGRLEFKNITFGYDPENPIIQDFSLTIDAGQTVALVGPSGSGKSTLTNLLLRFYPIQKGEILLDGIPIQELDLLSLREQFAYVSQQIVIFNDSIKANIAYGAQRESSIDDINKALENAYLTEVVEQMQSGLDTITGTHGAKLSGGQRQRLAIARALLKDAPILILDEATSALDNESERKIQLALENLMHDRTTFVIAHRLSTIETADKIVVLKDGKIIEQGNHQELLEQQGEYHRLLLAQFQD</sequence>
<keyword evidence="7" id="KW-1278">Translocase</keyword>
<feature type="transmembrane region" description="Helical" evidence="11">
    <location>
        <begin position="22"/>
        <end position="43"/>
    </location>
</feature>
<evidence type="ECO:0000256" key="7">
    <source>
        <dbReference type="ARBA" id="ARBA00022967"/>
    </source>
</evidence>
<keyword evidence="5" id="KW-0547">Nucleotide-binding</keyword>
<dbReference type="Gene3D" id="1.20.1560.10">
    <property type="entry name" value="ABC transporter type 1, transmembrane domain"/>
    <property type="match status" value="1"/>
</dbReference>
<evidence type="ECO:0000313" key="15">
    <source>
        <dbReference type="Proteomes" id="UP001239782"/>
    </source>
</evidence>
<dbReference type="GO" id="GO:0016887">
    <property type="term" value="F:ATP hydrolysis activity"/>
    <property type="evidence" value="ECO:0007669"/>
    <property type="project" value="InterPro"/>
</dbReference>
<keyword evidence="4 11" id="KW-0812">Transmembrane</keyword>
<dbReference type="PROSITE" id="PS50929">
    <property type="entry name" value="ABC_TM1F"/>
    <property type="match status" value="1"/>
</dbReference>
<dbReference type="InterPro" id="IPR003593">
    <property type="entry name" value="AAA+_ATPase"/>
</dbReference>
<dbReference type="NCBIfam" id="TIGR02203">
    <property type="entry name" value="MsbA_lipidA"/>
    <property type="match status" value="1"/>
</dbReference>
<evidence type="ECO:0000259" key="13">
    <source>
        <dbReference type="PROSITE" id="PS50929"/>
    </source>
</evidence>
<feature type="transmembrane region" description="Helical" evidence="11">
    <location>
        <begin position="247"/>
        <end position="269"/>
    </location>
</feature>
<dbReference type="PROSITE" id="PS50893">
    <property type="entry name" value="ABC_TRANSPORTER_2"/>
    <property type="match status" value="1"/>
</dbReference>
<evidence type="ECO:0000256" key="2">
    <source>
        <dbReference type="ARBA" id="ARBA00022448"/>
    </source>
</evidence>
<dbReference type="Proteomes" id="UP001239782">
    <property type="component" value="Chromosome"/>
</dbReference>
<dbReference type="FunFam" id="3.40.50.300:FF:000287">
    <property type="entry name" value="Multidrug ABC transporter ATP-binding protein"/>
    <property type="match status" value="1"/>
</dbReference>
<evidence type="ECO:0000313" key="14">
    <source>
        <dbReference type="EMBL" id="WMS88044.1"/>
    </source>
</evidence>
<keyword evidence="10 11" id="KW-0472">Membrane</keyword>
<protein>
    <submittedName>
        <fullName evidence="14">Lipid A export permease/ATP-binding protein MsbA</fullName>
    </submittedName>
</protein>
<feature type="transmembrane region" description="Helical" evidence="11">
    <location>
        <begin position="163"/>
        <end position="180"/>
    </location>
</feature>
<keyword evidence="9" id="KW-0445">Lipid transport</keyword>
<evidence type="ECO:0000256" key="4">
    <source>
        <dbReference type="ARBA" id="ARBA00022692"/>
    </source>
</evidence>
<dbReference type="GO" id="GO:0015421">
    <property type="term" value="F:ABC-type oligopeptide transporter activity"/>
    <property type="evidence" value="ECO:0007669"/>
    <property type="project" value="TreeGrafter"/>
</dbReference>
<dbReference type="GO" id="GO:0005524">
    <property type="term" value="F:ATP binding"/>
    <property type="evidence" value="ECO:0007669"/>
    <property type="project" value="UniProtKB-KW"/>
</dbReference>
<dbReference type="AlphaFoldDB" id="A0AA51X7L8"/>
<dbReference type="PANTHER" id="PTHR43394">
    <property type="entry name" value="ATP-DEPENDENT PERMEASE MDL1, MITOCHONDRIAL"/>
    <property type="match status" value="1"/>
</dbReference>
<dbReference type="Pfam" id="PF00664">
    <property type="entry name" value="ABC_membrane"/>
    <property type="match status" value="1"/>
</dbReference>
<keyword evidence="8 11" id="KW-1133">Transmembrane helix</keyword>
<dbReference type="InterPro" id="IPR027417">
    <property type="entry name" value="P-loop_NTPase"/>
</dbReference>
<dbReference type="InterPro" id="IPR036640">
    <property type="entry name" value="ABC1_TM_sf"/>
</dbReference>
<evidence type="ECO:0000256" key="9">
    <source>
        <dbReference type="ARBA" id="ARBA00023055"/>
    </source>
</evidence>
<feature type="domain" description="ABC transporter" evidence="12">
    <location>
        <begin position="340"/>
        <end position="575"/>
    </location>
</feature>
<dbReference type="SUPFAM" id="SSF90123">
    <property type="entry name" value="ABC transporter transmembrane region"/>
    <property type="match status" value="1"/>
</dbReference>
<dbReference type="Gene3D" id="3.40.50.300">
    <property type="entry name" value="P-loop containing nucleotide triphosphate hydrolases"/>
    <property type="match status" value="1"/>
</dbReference>
<feature type="transmembrane region" description="Helical" evidence="11">
    <location>
        <begin position="63"/>
        <end position="90"/>
    </location>
</feature>
<dbReference type="RefSeq" id="WP_309203233.1">
    <property type="nucleotide sequence ID" value="NZ_CP133548.1"/>
</dbReference>
<evidence type="ECO:0000256" key="1">
    <source>
        <dbReference type="ARBA" id="ARBA00004651"/>
    </source>
</evidence>
<evidence type="ECO:0000256" key="3">
    <source>
        <dbReference type="ARBA" id="ARBA00022475"/>
    </source>
</evidence>
<keyword evidence="3" id="KW-1003">Cell membrane</keyword>
<keyword evidence="15" id="KW-1185">Reference proteome</keyword>
<evidence type="ECO:0000256" key="6">
    <source>
        <dbReference type="ARBA" id="ARBA00022840"/>
    </source>
</evidence>
<dbReference type="InterPro" id="IPR011527">
    <property type="entry name" value="ABC1_TM_dom"/>
</dbReference>
<dbReference type="Pfam" id="PF00005">
    <property type="entry name" value="ABC_tran"/>
    <property type="match status" value="1"/>
</dbReference>
<dbReference type="CDD" id="cd18552">
    <property type="entry name" value="ABC_6TM_MsbA_like"/>
    <property type="match status" value="1"/>
</dbReference>
<dbReference type="EMBL" id="CP133548">
    <property type="protein sequence ID" value="WMS88044.1"/>
    <property type="molecule type" value="Genomic_DNA"/>
</dbReference>
<reference evidence="14 15" key="1">
    <citation type="submission" date="2023-08" db="EMBL/GenBank/DDBJ databases">
        <title>Pleionea litopenaei sp. nov., isolated from stomach of juvenile Litopenaeus vannamei.</title>
        <authorList>
            <person name="Rho A.M."/>
            <person name="Hwang C.Y."/>
        </authorList>
    </citation>
    <scope>NUCLEOTIDE SEQUENCE [LARGE SCALE GENOMIC DNA]</scope>
    <source>
        <strain evidence="14 15">HL-JVS1</strain>
    </source>
</reference>
<dbReference type="KEGG" id="plei:Q9312_03795"/>
<feature type="domain" description="ABC transmembrane type-1" evidence="13">
    <location>
        <begin position="25"/>
        <end position="308"/>
    </location>
</feature>
<dbReference type="InterPro" id="IPR011917">
    <property type="entry name" value="ABC_transpr_lipidA"/>
</dbReference>
<evidence type="ECO:0000256" key="5">
    <source>
        <dbReference type="ARBA" id="ARBA00022741"/>
    </source>
</evidence>
<proteinExistence type="predicted"/>
<keyword evidence="6" id="KW-0067">ATP-binding</keyword>
<accession>A0AA51X7L8</accession>
<name>A0AA51X7L8_9GAMM</name>
<evidence type="ECO:0000256" key="11">
    <source>
        <dbReference type="SAM" id="Phobius"/>
    </source>
</evidence>
<organism evidence="14 15">
    <name type="scientific">Pleionea litopenaei</name>
    <dbReference type="NCBI Taxonomy" id="3070815"/>
    <lineage>
        <taxon>Bacteria</taxon>
        <taxon>Pseudomonadati</taxon>
        <taxon>Pseudomonadota</taxon>
        <taxon>Gammaproteobacteria</taxon>
        <taxon>Oceanospirillales</taxon>
        <taxon>Pleioneaceae</taxon>
        <taxon>Pleionea</taxon>
    </lineage>
</organism>
<comment type="subcellular location">
    <subcellularLocation>
        <location evidence="1">Cell membrane</location>
        <topology evidence="1">Multi-pass membrane protein</topology>
    </subcellularLocation>
</comment>
<dbReference type="SMART" id="SM00382">
    <property type="entry name" value="AAA"/>
    <property type="match status" value="1"/>
</dbReference>
<feature type="transmembrane region" description="Helical" evidence="11">
    <location>
        <begin position="140"/>
        <end position="157"/>
    </location>
</feature>